<accession>A0ABW6J6Q1</accession>
<dbReference type="Proteomes" id="UP001600424">
    <property type="component" value="Unassembled WGS sequence"/>
</dbReference>
<dbReference type="EMBL" id="JBHTRV010000057">
    <property type="protein sequence ID" value="MFE5985616.1"/>
    <property type="molecule type" value="Genomic_DNA"/>
</dbReference>
<evidence type="ECO:0000313" key="1">
    <source>
        <dbReference type="EMBL" id="MFE5985616.1"/>
    </source>
</evidence>
<dbReference type="RefSeq" id="WP_386253308.1">
    <property type="nucleotide sequence ID" value="NZ_JBHTRV010000057.1"/>
</dbReference>
<gene>
    <name evidence="1" type="ORF">ACFQ63_38795</name>
</gene>
<sequence length="70" mass="7214">MSGQVTPRHVAFAEARAVIDRARLRIAADRAAGRLSPEHAALIDELWGPIPAAAGRHVTPGTSAPGPLAA</sequence>
<protein>
    <submittedName>
        <fullName evidence="1">Uncharacterized protein</fullName>
    </submittedName>
</protein>
<keyword evidence="2" id="KW-1185">Reference proteome</keyword>
<name>A0ABW6J6Q1_STRWE</name>
<reference evidence="1 2" key="1">
    <citation type="submission" date="2024-09" db="EMBL/GenBank/DDBJ databases">
        <title>The Natural Products Discovery Center: Release of the First 8490 Sequenced Strains for Exploring Actinobacteria Biosynthetic Diversity.</title>
        <authorList>
            <person name="Kalkreuter E."/>
            <person name="Kautsar S.A."/>
            <person name="Yang D."/>
            <person name="Bader C.D."/>
            <person name="Teijaro C.N."/>
            <person name="Fluegel L."/>
            <person name="Davis C.M."/>
            <person name="Simpson J.R."/>
            <person name="Lauterbach L."/>
            <person name="Steele A.D."/>
            <person name="Gui C."/>
            <person name="Meng S."/>
            <person name="Li G."/>
            <person name="Viehrig K."/>
            <person name="Ye F."/>
            <person name="Su P."/>
            <person name="Kiefer A.F."/>
            <person name="Nichols A."/>
            <person name="Cepeda A.J."/>
            <person name="Yan W."/>
            <person name="Fan B."/>
            <person name="Jiang Y."/>
            <person name="Adhikari A."/>
            <person name="Zheng C.-J."/>
            <person name="Schuster L."/>
            <person name="Cowan T.M."/>
            <person name="Smanski M.J."/>
            <person name="Chevrette M.G."/>
            <person name="De Carvalho L.P.S."/>
            <person name="Shen B."/>
        </authorList>
    </citation>
    <scope>NUCLEOTIDE SEQUENCE [LARGE SCALE GENOMIC DNA]</scope>
    <source>
        <strain evidence="1 2">NPDC056472</strain>
    </source>
</reference>
<comment type="caution">
    <text evidence="1">The sequence shown here is derived from an EMBL/GenBank/DDBJ whole genome shotgun (WGS) entry which is preliminary data.</text>
</comment>
<proteinExistence type="predicted"/>
<organism evidence="1 2">
    <name type="scientific">Streptomyces wedmorensis</name>
    <dbReference type="NCBI Taxonomy" id="43759"/>
    <lineage>
        <taxon>Bacteria</taxon>
        <taxon>Bacillati</taxon>
        <taxon>Actinomycetota</taxon>
        <taxon>Actinomycetes</taxon>
        <taxon>Kitasatosporales</taxon>
        <taxon>Streptomycetaceae</taxon>
        <taxon>Streptomyces</taxon>
    </lineage>
</organism>
<evidence type="ECO:0000313" key="2">
    <source>
        <dbReference type="Proteomes" id="UP001600424"/>
    </source>
</evidence>